<accession>A0ABS7U2J1</accession>
<dbReference type="PANTHER" id="PTHR32182">
    <property type="entry name" value="DNA REPLICATION AND REPAIR PROTEIN RECF"/>
    <property type="match status" value="1"/>
</dbReference>
<evidence type="ECO:0000313" key="4">
    <source>
        <dbReference type="Proteomes" id="UP001139031"/>
    </source>
</evidence>
<dbReference type="Pfam" id="PF13304">
    <property type="entry name" value="AAA_21"/>
    <property type="match status" value="1"/>
</dbReference>
<comment type="caution">
    <text evidence="3">The sequence shown here is derived from an EMBL/GenBank/DDBJ whole genome shotgun (WGS) entry which is preliminary data.</text>
</comment>
<protein>
    <submittedName>
        <fullName evidence="3">AAA family ATPase</fullName>
    </submittedName>
</protein>
<reference evidence="3" key="1">
    <citation type="submission" date="2021-08" db="EMBL/GenBank/DDBJ databases">
        <authorList>
            <person name="Stevens D.C."/>
        </authorList>
    </citation>
    <scope>NUCLEOTIDE SEQUENCE</scope>
    <source>
        <strain evidence="3">DSM 53165</strain>
    </source>
</reference>
<feature type="domain" description="ATPase AAA-type core" evidence="2">
    <location>
        <begin position="47"/>
        <end position="347"/>
    </location>
</feature>
<dbReference type="EMBL" id="JAIRAU010000049">
    <property type="protein sequence ID" value="MBZ5714654.1"/>
    <property type="molecule type" value="Genomic_DNA"/>
</dbReference>
<feature type="region of interest" description="Disordered" evidence="1">
    <location>
        <begin position="1"/>
        <end position="21"/>
    </location>
</feature>
<dbReference type="RefSeq" id="WP_224196388.1">
    <property type="nucleotide sequence ID" value="NZ_JAIRAU010000049.1"/>
</dbReference>
<dbReference type="SUPFAM" id="SSF52540">
    <property type="entry name" value="P-loop containing nucleoside triphosphate hydrolases"/>
    <property type="match status" value="1"/>
</dbReference>
<gene>
    <name evidence="3" type="ORF">K7C98_35940</name>
</gene>
<name>A0ABS7U2J1_9BACT</name>
<sequence length="407" mass="44337">MSHEPSEETSEPNQDSSSAADRAQIQRFVVSNFRSLGKDVSVNLGALTVLVGPNGSGKSNVVDALHFIRDCMVMGLGGAINDRNGIETCRRWNRSHGGHPYNVSFRLELLLPGGPASYEFELTGSTVAEYRIKSERAVIRGGDELTLHVSDGKLLKAPDGLAPAVDDQNLTLPLVGGDLRFRPLFQALRSIAVYSIYPNTLRRPQQYSAVKPMAKHGENWVSILKDQVEETWKPDLIAALNKLTGDIADIDIVRAAGYLVVRFRRRIEKKKSSAEKWFDANQESDGTLRVAGIITALLQDPAVPVIAIEEPELTVHPGAIPLVADFLQQASHRSQVIVTTHSPELLDCVDASTIRVVSRSPERGTAVSPMAASQRDVVRRGLLSLGEVLRLEGFQTELPLAASAGED</sequence>
<dbReference type="InterPro" id="IPR027417">
    <property type="entry name" value="P-loop_NTPase"/>
</dbReference>
<evidence type="ECO:0000313" key="3">
    <source>
        <dbReference type="EMBL" id="MBZ5714654.1"/>
    </source>
</evidence>
<dbReference type="InterPro" id="IPR003959">
    <property type="entry name" value="ATPase_AAA_core"/>
</dbReference>
<dbReference type="Proteomes" id="UP001139031">
    <property type="component" value="Unassembled WGS sequence"/>
</dbReference>
<keyword evidence="4" id="KW-1185">Reference proteome</keyword>
<proteinExistence type="predicted"/>
<dbReference type="PANTHER" id="PTHR32182:SF25">
    <property type="entry name" value="SLR1056 PROTEIN"/>
    <property type="match status" value="1"/>
</dbReference>
<evidence type="ECO:0000259" key="2">
    <source>
        <dbReference type="Pfam" id="PF13304"/>
    </source>
</evidence>
<dbReference type="InterPro" id="IPR014555">
    <property type="entry name" value="RecF-like"/>
</dbReference>
<dbReference type="PIRSF" id="PIRSF029347">
    <property type="entry name" value="RecF"/>
    <property type="match status" value="1"/>
</dbReference>
<organism evidence="3 4">
    <name type="scientific">Nannocystis pusilla</name>
    <dbReference type="NCBI Taxonomy" id="889268"/>
    <lineage>
        <taxon>Bacteria</taxon>
        <taxon>Pseudomonadati</taxon>
        <taxon>Myxococcota</taxon>
        <taxon>Polyangia</taxon>
        <taxon>Nannocystales</taxon>
        <taxon>Nannocystaceae</taxon>
        <taxon>Nannocystis</taxon>
    </lineage>
</organism>
<evidence type="ECO:0000256" key="1">
    <source>
        <dbReference type="SAM" id="MobiDB-lite"/>
    </source>
</evidence>
<dbReference type="Gene3D" id="3.40.50.300">
    <property type="entry name" value="P-loop containing nucleotide triphosphate hydrolases"/>
    <property type="match status" value="2"/>
</dbReference>